<dbReference type="EMBL" id="JAVDWH010000001">
    <property type="protein sequence ID" value="MDR7085723.1"/>
    <property type="molecule type" value="Genomic_DNA"/>
</dbReference>
<keyword evidence="3" id="KW-1185">Reference proteome</keyword>
<reference evidence="2 3" key="1">
    <citation type="submission" date="2023-07" db="EMBL/GenBank/DDBJ databases">
        <title>Sorghum-associated microbial communities from plants grown in Nebraska, USA.</title>
        <authorList>
            <person name="Schachtman D."/>
        </authorList>
    </citation>
    <scope>NUCLEOTIDE SEQUENCE [LARGE SCALE GENOMIC DNA]</scope>
    <source>
        <strain evidence="2 3">BE248</strain>
    </source>
</reference>
<dbReference type="Proteomes" id="UP001257739">
    <property type="component" value="Unassembled WGS sequence"/>
</dbReference>
<keyword evidence="2" id="KW-0808">Transferase</keyword>
<evidence type="ECO:0000259" key="1">
    <source>
        <dbReference type="Pfam" id="PF04991"/>
    </source>
</evidence>
<dbReference type="PANTHER" id="PTHR43404">
    <property type="entry name" value="LIPOPOLYSACCHARIDE CHOLINEPHOSPHOTRANSFERASE LICD"/>
    <property type="match status" value="1"/>
</dbReference>
<dbReference type="PANTHER" id="PTHR43404:SF2">
    <property type="entry name" value="LIPOPOLYSACCHARIDE CHOLINEPHOSPHOTRANSFERASE LICD"/>
    <property type="match status" value="1"/>
</dbReference>
<protein>
    <submittedName>
        <fullName evidence="2">Lipopolysaccharide cholinephosphotransferase</fullName>
        <ecNumber evidence="2">2.7.8.-</ecNumber>
    </submittedName>
</protein>
<dbReference type="RefSeq" id="WP_309966563.1">
    <property type="nucleotide sequence ID" value="NZ_JAVDWH010000001.1"/>
</dbReference>
<gene>
    <name evidence="2" type="ORF">J2X11_000562</name>
</gene>
<proteinExistence type="predicted"/>
<dbReference type="GO" id="GO:0016740">
    <property type="term" value="F:transferase activity"/>
    <property type="evidence" value="ECO:0007669"/>
    <property type="project" value="UniProtKB-KW"/>
</dbReference>
<name>A0ABU1UKM3_9ACTN</name>
<evidence type="ECO:0000313" key="2">
    <source>
        <dbReference type="EMBL" id="MDR7085723.1"/>
    </source>
</evidence>
<feature type="domain" description="LicD/FKTN/FKRP nucleotidyltransferase" evidence="1">
    <location>
        <begin position="41"/>
        <end position="267"/>
    </location>
</feature>
<dbReference type="InterPro" id="IPR007074">
    <property type="entry name" value="LicD/FKTN/FKRP_NTP_transf"/>
</dbReference>
<comment type="caution">
    <text evidence="2">The sequence shown here is derived from an EMBL/GenBank/DDBJ whole genome shotgun (WGS) entry which is preliminary data.</text>
</comment>
<accession>A0ABU1UKM3</accession>
<organism evidence="2 3">
    <name type="scientific">Aeromicrobium panaciterrae</name>
    <dbReference type="NCBI Taxonomy" id="363861"/>
    <lineage>
        <taxon>Bacteria</taxon>
        <taxon>Bacillati</taxon>
        <taxon>Actinomycetota</taxon>
        <taxon>Actinomycetes</taxon>
        <taxon>Propionibacteriales</taxon>
        <taxon>Nocardioidaceae</taxon>
        <taxon>Aeromicrobium</taxon>
    </lineage>
</organism>
<sequence length="293" mass="33257">MSSEIQQRRDDVPEPVALSAADEESLRQAQLELLAEFGRVCTSHDLEFFALYGTALGAIRHGGFIPWDDDLDVGMIRADYDRLTTIIDADLGEDFFFQTVDSDPFYGCLFGKLRKDGTRCVDKISFGSQQHGGIFIDVFPLDARATGRWTSREQRFMRYVGFRLLYLKAGYRLPMRNESVVARIAQIVTRGLVRVLPRRALIALTMRHARLGRTDSPGQYVSLFGAYFYDRDTVDAAWIHPLKTVPFEDVTIPVFGNIDAYLTQIYGDYMQPPPIEQQTGHHEIVELDFGGKN</sequence>
<dbReference type="Pfam" id="PF04991">
    <property type="entry name" value="LicD"/>
    <property type="match status" value="1"/>
</dbReference>
<dbReference type="InterPro" id="IPR052942">
    <property type="entry name" value="LPS_cholinephosphotransferase"/>
</dbReference>
<evidence type="ECO:0000313" key="3">
    <source>
        <dbReference type="Proteomes" id="UP001257739"/>
    </source>
</evidence>
<dbReference type="EC" id="2.7.8.-" evidence="2"/>